<dbReference type="GO" id="GO:0003677">
    <property type="term" value="F:DNA binding"/>
    <property type="evidence" value="ECO:0007669"/>
    <property type="project" value="UniProtKB-KW"/>
</dbReference>
<evidence type="ECO:0000313" key="8">
    <source>
        <dbReference type="Proteomes" id="UP000824120"/>
    </source>
</evidence>
<sequence length="90" mass="10111">MTAIVNRLFLKSGWKEFLDAHSLEENDLLVFKYIGASRFDVKVFDCQSSCEKKCSFYVKKICEHTDVANGSWTKKPIAVSNDTANGVSKA</sequence>
<keyword evidence="2" id="KW-0805">Transcription regulation</keyword>
<dbReference type="Pfam" id="PF02362">
    <property type="entry name" value="B3"/>
    <property type="match status" value="1"/>
</dbReference>
<dbReference type="PROSITE" id="PS50863">
    <property type="entry name" value="B3"/>
    <property type="match status" value="1"/>
</dbReference>
<gene>
    <name evidence="7" type="ORF">H5410_027944</name>
</gene>
<dbReference type="Gene3D" id="2.40.330.10">
    <property type="entry name" value="DNA-binding pseudobarrel domain"/>
    <property type="match status" value="1"/>
</dbReference>
<dbReference type="InterPro" id="IPR015300">
    <property type="entry name" value="DNA-bd_pseudobarrel_sf"/>
</dbReference>
<protein>
    <recommendedName>
        <fullName evidence="6">TF-B3 domain-containing protein</fullName>
    </recommendedName>
</protein>
<keyword evidence="4" id="KW-0804">Transcription</keyword>
<evidence type="ECO:0000256" key="1">
    <source>
        <dbReference type="ARBA" id="ARBA00004123"/>
    </source>
</evidence>
<keyword evidence="8" id="KW-1185">Reference proteome</keyword>
<evidence type="ECO:0000256" key="4">
    <source>
        <dbReference type="ARBA" id="ARBA00023163"/>
    </source>
</evidence>
<dbReference type="PANTHER" id="PTHR31920:SF148">
    <property type="entry name" value="B3 DOMAIN-CONTAINING PROTEIN OS03G0621600"/>
    <property type="match status" value="1"/>
</dbReference>
<dbReference type="SUPFAM" id="SSF101936">
    <property type="entry name" value="DNA-binding pseudobarrel domain"/>
    <property type="match status" value="1"/>
</dbReference>
<evidence type="ECO:0000256" key="5">
    <source>
        <dbReference type="ARBA" id="ARBA00023242"/>
    </source>
</evidence>
<dbReference type="InterPro" id="IPR050655">
    <property type="entry name" value="Plant_B3_domain"/>
</dbReference>
<evidence type="ECO:0000313" key="7">
    <source>
        <dbReference type="EMBL" id="KAG5606452.1"/>
    </source>
</evidence>
<organism evidence="7 8">
    <name type="scientific">Solanum commersonii</name>
    <name type="common">Commerson's wild potato</name>
    <name type="synonym">Commerson's nightshade</name>
    <dbReference type="NCBI Taxonomy" id="4109"/>
    <lineage>
        <taxon>Eukaryota</taxon>
        <taxon>Viridiplantae</taxon>
        <taxon>Streptophyta</taxon>
        <taxon>Embryophyta</taxon>
        <taxon>Tracheophyta</taxon>
        <taxon>Spermatophyta</taxon>
        <taxon>Magnoliopsida</taxon>
        <taxon>eudicotyledons</taxon>
        <taxon>Gunneridae</taxon>
        <taxon>Pentapetalae</taxon>
        <taxon>asterids</taxon>
        <taxon>lamiids</taxon>
        <taxon>Solanales</taxon>
        <taxon>Solanaceae</taxon>
        <taxon>Solanoideae</taxon>
        <taxon>Solaneae</taxon>
        <taxon>Solanum</taxon>
    </lineage>
</organism>
<keyword evidence="5" id="KW-0539">Nucleus</keyword>
<proteinExistence type="predicted"/>
<evidence type="ECO:0000256" key="2">
    <source>
        <dbReference type="ARBA" id="ARBA00023015"/>
    </source>
</evidence>
<dbReference type="AlphaFoldDB" id="A0A9J5Z4U1"/>
<evidence type="ECO:0000256" key="3">
    <source>
        <dbReference type="ARBA" id="ARBA00023125"/>
    </source>
</evidence>
<name>A0A9J5Z4U1_SOLCO</name>
<evidence type="ECO:0000259" key="6">
    <source>
        <dbReference type="PROSITE" id="PS50863"/>
    </source>
</evidence>
<comment type="subcellular location">
    <subcellularLocation>
        <location evidence="1">Nucleus</location>
    </subcellularLocation>
</comment>
<feature type="domain" description="TF-B3" evidence="6">
    <location>
        <begin position="1"/>
        <end position="47"/>
    </location>
</feature>
<dbReference type="CDD" id="cd10017">
    <property type="entry name" value="B3_DNA"/>
    <property type="match status" value="1"/>
</dbReference>
<dbReference type="Proteomes" id="UP000824120">
    <property type="component" value="Chromosome 5"/>
</dbReference>
<keyword evidence="3" id="KW-0238">DNA-binding</keyword>
<dbReference type="EMBL" id="JACXVP010000005">
    <property type="protein sequence ID" value="KAG5606452.1"/>
    <property type="molecule type" value="Genomic_DNA"/>
</dbReference>
<dbReference type="PANTHER" id="PTHR31920">
    <property type="entry name" value="B3 DOMAIN-CONTAINING"/>
    <property type="match status" value="1"/>
</dbReference>
<accession>A0A9J5Z4U1</accession>
<dbReference type="OrthoDB" id="1269956at2759"/>
<reference evidence="7 8" key="1">
    <citation type="submission" date="2020-09" db="EMBL/GenBank/DDBJ databases">
        <title>De no assembly of potato wild relative species, Solanum commersonii.</title>
        <authorList>
            <person name="Cho K."/>
        </authorList>
    </citation>
    <scope>NUCLEOTIDE SEQUENCE [LARGE SCALE GENOMIC DNA]</scope>
    <source>
        <strain evidence="7">LZ3.2</strain>
        <tissue evidence="7">Leaf</tissue>
    </source>
</reference>
<dbReference type="InterPro" id="IPR003340">
    <property type="entry name" value="B3_DNA-bd"/>
</dbReference>
<comment type="caution">
    <text evidence="7">The sequence shown here is derived from an EMBL/GenBank/DDBJ whole genome shotgun (WGS) entry which is preliminary data.</text>
</comment>
<dbReference type="GO" id="GO:0005634">
    <property type="term" value="C:nucleus"/>
    <property type="evidence" value="ECO:0007669"/>
    <property type="project" value="UniProtKB-SubCell"/>
</dbReference>